<evidence type="ECO:0000259" key="7">
    <source>
        <dbReference type="Pfam" id="PF01292"/>
    </source>
</evidence>
<sequence length="228" mass="25852">MDTTSESPSPEIERLPVRVWDQSVRIFHWSIVGLVIGAYVTSRFNWMTWHVRLGQITLTLLIFRILLGFWGSETARFRRFLVRPSSALIYTRRFFSHAETKYVGHTPAGGWMVIVLILVLSMQVLTGLYAYNDVARVGPLFGMFSGDTSNILVSAHGLLFTILMTFVAIHIAVITLYRIVKRQDLIRPMTTGIQYLPPGFRKPKMICASRALSLFLFAVVIATLVSQL</sequence>
<dbReference type="InterPro" id="IPR016174">
    <property type="entry name" value="Di-haem_cyt_TM"/>
</dbReference>
<evidence type="ECO:0000256" key="2">
    <source>
        <dbReference type="ARBA" id="ARBA00022475"/>
    </source>
</evidence>
<dbReference type="KEGG" id="phs:C2L64_48140"/>
<accession>A0AAN1JKY6</accession>
<name>A0AAN1JKY6_9BURK</name>
<feature type="transmembrane region" description="Helical" evidence="6">
    <location>
        <begin position="207"/>
        <end position="225"/>
    </location>
</feature>
<dbReference type="Proteomes" id="UP000236649">
    <property type="component" value="Chromosome 4"/>
</dbReference>
<proteinExistence type="predicted"/>
<dbReference type="PANTHER" id="PTHR30485">
    <property type="entry name" value="NI/FE-HYDROGENASE 1 B-TYPE CYTOCHROME SUBUNIT"/>
    <property type="match status" value="1"/>
</dbReference>
<gene>
    <name evidence="8" type="ORF">C2L64_48140</name>
</gene>
<dbReference type="GeneID" id="96993260"/>
<organism evidence="8 9">
    <name type="scientific">Paraburkholderia hospita</name>
    <dbReference type="NCBI Taxonomy" id="169430"/>
    <lineage>
        <taxon>Bacteria</taxon>
        <taxon>Pseudomonadati</taxon>
        <taxon>Pseudomonadota</taxon>
        <taxon>Betaproteobacteria</taxon>
        <taxon>Burkholderiales</taxon>
        <taxon>Burkholderiaceae</taxon>
        <taxon>Paraburkholderia</taxon>
    </lineage>
</organism>
<evidence type="ECO:0000256" key="5">
    <source>
        <dbReference type="ARBA" id="ARBA00023136"/>
    </source>
</evidence>
<dbReference type="InterPro" id="IPR051542">
    <property type="entry name" value="Hydrogenase_cytochrome"/>
</dbReference>
<dbReference type="SUPFAM" id="SSF81342">
    <property type="entry name" value="Transmembrane di-heme cytochromes"/>
    <property type="match status" value="1"/>
</dbReference>
<dbReference type="GO" id="GO:0005886">
    <property type="term" value="C:plasma membrane"/>
    <property type="evidence" value="ECO:0007669"/>
    <property type="project" value="UniProtKB-SubCell"/>
</dbReference>
<dbReference type="PANTHER" id="PTHR30485:SF2">
    <property type="entry name" value="BLL0597 PROTEIN"/>
    <property type="match status" value="1"/>
</dbReference>
<protein>
    <submittedName>
        <fullName evidence="8">Hydrogenase</fullName>
    </submittedName>
</protein>
<dbReference type="AlphaFoldDB" id="A0AAN1JKY6"/>
<dbReference type="Gene3D" id="1.20.950.20">
    <property type="entry name" value="Transmembrane di-heme cytochromes, Chain C"/>
    <property type="match status" value="1"/>
</dbReference>
<dbReference type="RefSeq" id="WP_103154247.1">
    <property type="nucleotide sequence ID" value="NZ_CP026108.1"/>
</dbReference>
<evidence type="ECO:0000256" key="6">
    <source>
        <dbReference type="SAM" id="Phobius"/>
    </source>
</evidence>
<keyword evidence="2" id="KW-1003">Cell membrane</keyword>
<feature type="transmembrane region" description="Helical" evidence="6">
    <location>
        <begin position="53"/>
        <end position="71"/>
    </location>
</feature>
<evidence type="ECO:0000313" key="9">
    <source>
        <dbReference type="Proteomes" id="UP000236649"/>
    </source>
</evidence>
<dbReference type="EMBL" id="CP026108">
    <property type="protein sequence ID" value="AUT76004.1"/>
    <property type="molecule type" value="Genomic_DNA"/>
</dbReference>
<reference evidence="8 9" key="1">
    <citation type="submission" date="2018-01" db="EMBL/GenBank/DDBJ databases">
        <title>Species boundaries and ecological features among Paraburkholderia terrae DSMZ17804T, P. hospita DSMZ17164T and P. caribensis DSMZ13236T.</title>
        <authorList>
            <person name="Pratama A.A."/>
        </authorList>
    </citation>
    <scope>NUCLEOTIDE SEQUENCE [LARGE SCALE GENOMIC DNA]</scope>
    <source>
        <strain evidence="8 9">DSM 17164</strain>
    </source>
</reference>
<dbReference type="GO" id="GO:0009055">
    <property type="term" value="F:electron transfer activity"/>
    <property type="evidence" value="ECO:0007669"/>
    <property type="project" value="InterPro"/>
</dbReference>
<keyword evidence="4 6" id="KW-1133">Transmembrane helix</keyword>
<evidence type="ECO:0000256" key="4">
    <source>
        <dbReference type="ARBA" id="ARBA00022989"/>
    </source>
</evidence>
<keyword evidence="3 6" id="KW-0812">Transmembrane</keyword>
<keyword evidence="5 6" id="KW-0472">Membrane</keyword>
<comment type="subcellular location">
    <subcellularLocation>
        <location evidence="1">Cell membrane</location>
        <topology evidence="1">Multi-pass membrane protein</topology>
    </subcellularLocation>
</comment>
<feature type="domain" description="Cytochrome b561 bacterial/Ni-hydrogenase" evidence="7">
    <location>
        <begin position="19"/>
        <end position="192"/>
    </location>
</feature>
<dbReference type="InterPro" id="IPR011577">
    <property type="entry name" value="Cyt_b561_bac/Ni-Hgenase"/>
</dbReference>
<evidence type="ECO:0000313" key="8">
    <source>
        <dbReference type="EMBL" id="AUT76004.1"/>
    </source>
</evidence>
<dbReference type="Pfam" id="PF01292">
    <property type="entry name" value="Ni_hydr_CYTB"/>
    <property type="match status" value="1"/>
</dbReference>
<evidence type="ECO:0000256" key="3">
    <source>
        <dbReference type="ARBA" id="ARBA00022692"/>
    </source>
</evidence>
<dbReference type="GO" id="GO:0022904">
    <property type="term" value="P:respiratory electron transport chain"/>
    <property type="evidence" value="ECO:0007669"/>
    <property type="project" value="InterPro"/>
</dbReference>
<dbReference type="GO" id="GO:0020037">
    <property type="term" value="F:heme binding"/>
    <property type="evidence" value="ECO:0007669"/>
    <property type="project" value="TreeGrafter"/>
</dbReference>
<feature type="transmembrane region" description="Helical" evidence="6">
    <location>
        <begin position="111"/>
        <end position="131"/>
    </location>
</feature>
<feature type="transmembrane region" description="Helical" evidence="6">
    <location>
        <begin position="151"/>
        <end position="177"/>
    </location>
</feature>
<evidence type="ECO:0000256" key="1">
    <source>
        <dbReference type="ARBA" id="ARBA00004651"/>
    </source>
</evidence>